<name>A0ABV1X1P2_9ACTN</name>
<dbReference type="RefSeq" id="WP_350783955.1">
    <property type="nucleotide sequence ID" value="NZ_JBEPEK010000209.1"/>
</dbReference>
<feature type="transmembrane region" description="Helical" evidence="1">
    <location>
        <begin position="34"/>
        <end position="54"/>
    </location>
</feature>
<comment type="caution">
    <text evidence="2">The sequence shown here is derived from an EMBL/GenBank/DDBJ whole genome shotgun (WGS) entry which is preliminary data.</text>
</comment>
<evidence type="ECO:0000313" key="2">
    <source>
        <dbReference type="EMBL" id="MER7182931.1"/>
    </source>
</evidence>
<gene>
    <name evidence="2" type="ORF">ABT404_26255</name>
</gene>
<keyword evidence="3" id="KW-1185">Reference proteome</keyword>
<dbReference type="EMBL" id="JBEPEK010000209">
    <property type="protein sequence ID" value="MER7182931.1"/>
    <property type="molecule type" value="Genomic_DNA"/>
</dbReference>
<keyword evidence="1" id="KW-0472">Membrane</keyword>
<reference evidence="2 3" key="1">
    <citation type="submission" date="2024-06" db="EMBL/GenBank/DDBJ databases">
        <title>The Natural Products Discovery Center: Release of the First 8490 Sequenced Strains for Exploring Actinobacteria Biosynthetic Diversity.</title>
        <authorList>
            <person name="Kalkreuter E."/>
            <person name="Kautsar S.A."/>
            <person name="Yang D."/>
            <person name="Bader C.D."/>
            <person name="Teijaro C.N."/>
            <person name="Fluegel L."/>
            <person name="Davis C.M."/>
            <person name="Simpson J.R."/>
            <person name="Lauterbach L."/>
            <person name="Steele A.D."/>
            <person name="Gui C."/>
            <person name="Meng S."/>
            <person name="Li G."/>
            <person name="Viehrig K."/>
            <person name="Ye F."/>
            <person name="Su P."/>
            <person name="Kiefer A.F."/>
            <person name="Nichols A."/>
            <person name="Cepeda A.J."/>
            <person name="Yan W."/>
            <person name="Fan B."/>
            <person name="Jiang Y."/>
            <person name="Adhikari A."/>
            <person name="Zheng C.-J."/>
            <person name="Schuster L."/>
            <person name="Cowan T.M."/>
            <person name="Smanski M.J."/>
            <person name="Chevrette M.G."/>
            <person name="De Carvalho L.P.S."/>
            <person name="Shen B."/>
        </authorList>
    </citation>
    <scope>NUCLEOTIDE SEQUENCE [LARGE SCALE GENOMIC DNA]</scope>
    <source>
        <strain evidence="2 3">NPDC000234</strain>
    </source>
</reference>
<evidence type="ECO:0000256" key="1">
    <source>
        <dbReference type="SAM" id="Phobius"/>
    </source>
</evidence>
<evidence type="ECO:0000313" key="3">
    <source>
        <dbReference type="Proteomes" id="UP001474181"/>
    </source>
</evidence>
<keyword evidence="1" id="KW-0812">Transmembrane</keyword>
<accession>A0ABV1X1P2</accession>
<organism evidence="2 3">
    <name type="scientific">Streptomyces hyaluromycini</name>
    <dbReference type="NCBI Taxonomy" id="1377993"/>
    <lineage>
        <taxon>Bacteria</taxon>
        <taxon>Bacillati</taxon>
        <taxon>Actinomycetota</taxon>
        <taxon>Actinomycetes</taxon>
        <taxon>Kitasatosporales</taxon>
        <taxon>Streptomycetaceae</taxon>
        <taxon>Streptomyces</taxon>
    </lineage>
</organism>
<keyword evidence="1" id="KW-1133">Transmembrane helix</keyword>
<proteinExistence type="predicted"/>
<sequence>MSRANRHRQAREIMRKREAEAAAKGETVRTALHPVLVTLTLGTTGFMALFWVLLYDLVTGAPDTSLGGNPIVNIAATGVTGLFCPVMWGALLTEVLPPESSWQHPVRAFAKGLAYVASPDDAAWREEWPGLLTRRPGEPRRPVRTAFIVAGWVWAAVRSRMGWLLDICLQSDTVCGFAVFGATGTATWAAWEAAGSAEAVMTAILTFTGCVASVDALCRWRGIELPRKK</sequence>
<protein>
    <submittedName>
        <fullName evidence="2">Uncharacterized protein</fullName>
    </submittedName>
</protein>
<feature type="transmembrane region" description="Helical" evidence="1">
    <location>
        <begin position="74"/>
        <end position="93"/>
    </location>
</feature>
<dbReference type="Proteomes" id="UP001474181">
    <property type="component" value="Unassembled WGS sequence"/>
</dbReference>